<dbReference type="Gene3D" id="2.10.25.10">
    <property type="entry name" value="Laminin"/>
    <property type="match status" value="1"/>
</dbReference>
<dbReference type="InterPro" id="IPR000742">
    <property type="entry name" value="EGF"/>
</dbReference>
<protein>
    <recommendedName>
        <fullName evidence="8">EGF-like domain-containing protein</fullName>
    </recommendedName>
</protein>
<dbReference type="PROSITE" id="PS50026">
    <property type="entry name" value="EGF_3"/>
    <property type="match status" value="1"/>
</dbReference>
<feature type="domain" description="Fibrinogen C-terminal" evidence="5">
    <location>
        <begin position="134"/>
        <end position="187"/>
    </location>
</feature>
<evidence type="ECO:0000259" key="3">
    <source>
        <dbReference type="PROSITE" id="PS50026"/>
    </source>
</evidence>
<dbReference type="InterPro" id="IPR002181">
    <property type="entry name" value="Fibrinogen_a/b/g_C_dom"/>
</dbReference>
<keyword evidence="7" id="KW-1185">Reference proteome</keyword>
<evidence type="ECO:0000313" key="7">
    <source>
        <dbReference type="Proteomes" id="UP001249851"/>
    </source>
</evidence>
<dbReference type="EMBL" id="JARQWQ010000041">
    <property type="protein sequence ID" value="KAK2559185.1"/>
    <property type="molecule type" value="Genomic_DNA"/>
</dbReference>
<keyword evidence="1" id="KW-0245">EGF-like domain</keyword>
<keyword evidence="1" id="KW-1015">Disulfide bond</keyword>
<feature type="disulfide bond" evidence="1">
    <location>
        <begin position="115"/>
        <end position="132"/>
    </location>
</feature>
<feature type="disulfide bond" evidence="1">
    <location>
        <begin position="134"/>
        <end position="143"/>
    </location>
</feature>
<name>A0AAD9QDG5_ACRCE</name>
<dbReference type="InterPro" id="IPR036056">
    <property type="entry name" value="Fibrinogen-like_C"/>
</dbReference>
<dbReference type="Pfam" id="PF00008">
    <property type="entry name" value="EGF"/>
    <property type="match status" value="1"/>
</dbReference>
<feature type="domain" description="Apple" evidence="4">
    <location>
        <begin position="31"/>
        <end position="110"/>
    </location>
</feature>
<evidence type="ECO:0000259" key="4">
    <source>
        <dbReference type="PROSITE" id="PS50948"/>
    </source>
</evidence>
<keyword evidence="2" id="KW-0732">Signal</keyword>
<dbReference type="PROSITE" id="PS01186">
    <property type="entry name" value="EGF_2"/>
    <property type="match status" value="1"/>
</dbReference>
<accession>A0AAD9QDG5</accession>
<dbReference type="SUPFAM" id="SSF57196">
    <property type="entry name" value="EGF/Laminin"/>
    <property type="match status" value="1"/>
</dbReference>
<evidence type="ECO:0000256" key="2">
    <source>
        <dbReference type="SAM" id="SignalP"/>
    </source>
</evidence>
<evidence type="ECO:0000313" key="6">
    <source>
        <dbReference type="EMBL" id="KAK2559185.1"/>
    </source>
</evidence>
<evidence type="ECO:0000256" key="1">
    <source>
        <dbReference type="PROSITE-ProRule" id="PRU00076"/>
    </source>
</evidence>
<dbReference type="PROSITE" id="PS50948">
    <property type="entry name" value="PAN"/>
    <property type="match status" value="1"/>
</dbReference>
<gene>
    <name evidence="6" type="ORF">P5673_018320</name>
</gene>
<evidence type="ECO:0000259" key="5">
    <source>
        <dbReference type="PROSITE" id="PS51406"/>
    </source>
</evidence>
<feature type="domain" description="EGF-like" evidence="3">
    <location>
        <begin position="106"/>
        <end position="144"/>
    </location>
</feature>
<evidence type="ECO:0008006" key="8">
    <source>
        <dbReference type="Google" id="ProtNLM"/>
    </source>
</evidence>
<dbReference type="AlphaFoldDB" id="A0AAD9QDG5"/>
<dbReference type="Pfam" id="PF00024">
    <property type="entry name" value="PAN_1"/>
    <property type="match status" value="1"/>
</dbReference>
<dbReference type="PROSITE" id="PS51406">
    <property type="entry name" value="FIBRINOGEN_C_2"/>
    <property type="match status" value="1"/>
</dbReference>
<comment type="caution">
    <text evidence="6">The sequence shown here is derived from an EMBL/GenBank/DDBJ whole genome shotgun (WGS) entry which is preliminary data.</text>
</comment>
<reference evidence="6" key="2">
    <citation type="journal article" date="2023" name="Science">
        <title>Genomic signatures of disease resistance in endangered staghorn corals.</title>
        <authorList>
            <person name="Vollmer S.V."/>
            <person name="Selwyn J.D."/>
            <person name="Despard B.A."/>
            <person name="Roesel C.L."/>
        </authorList>
    </citation>
    <scope>NUCLEOTIDE SEQUENCE</scope>
    <source>
        <strain evidence="6">K2</strain>
    </source>
</reference>
<dbReference type="SUPFAM" id="SSF56496">
    <property type="entry name" value="Fibrinogen C-terminal domain-like"/>
    <property type="match status" value="1"/>
</dbReference>
<feature type="chain" id="PRO_5042205622" description="EGF-like domain-containing protein" evidence="2">
    <location>
        <begin position="23"/>
        <end position="187"/>
    </location>
</feature>
<dbReference type="PROSITE" id="PS00022">
    <property type="entry name" value="EGF_1"/>
    <property type="match status" value="1"/>
</dbReference>
<sequence length="187" mass="20491">MGNQICLGTSLLYLWALHVSQTSTNGKADACRTLEFAYEINGHALVNHVIRNISVDSSDICRLKCYLDEFCLSINFGNFICQLSDSDHTQHPQDLKKTDGFLYVGTENACAGNLCSEHGKCAIHPYDNTPYCKCQSGYTGKYCDILVTNCTESPNVTGVHIIWPNDGSGQLPVYCDQTSDGGGSLYI</sequence>
<organism evidence="6 7">
    <name type="scientific">Acropora cervicornis</name>
    <name type="common">Staghorn coral</name>
    <dbReference type="NCBI Taxonomy" id="6130"/>
    <lineage>
        <taxon>Eukaryota</taxon>
        <taxon>Metazoa</taxon>
        <taxon>Cnidaria</taxon>
        <taxon>Anthozoa</taxon>
        <taxon>Hexacorallia</taxon>
        <taxon>Scleractinia</taxon>
        <taxon>Astrocoeniina</taxon>
        <taxon>Acroporidae</taxon>
        <taxon>Acropora</taxon>
    </lineage>
</organism>
<reference evidence="6" key="1">
    <citation type="journal article" date="2023" name="G3 (Bethesda)">
        <title>Whole genome assembly and annotation of the endangered Caribbean coral Acropora cervicornis.</title>
        <authorList>
            <person name="Selwyn J.D."/>
            <person name="Vollmer S.V."/>
        </authorList>
    </citation>
    <scope>NUCLEOTIDE SEQUENCE</scope>
    <source>
        <strain evidence="6">K2</strain>
    </source>
</reference>
<dbReference type="Proteomes" id="UP001249851">
    <property type="component" value="Unassembled WGS sequence"/>
</dbReference>
<comment type="caution">
    <text evidence="1">Lacks conserved residue(s) required for the propagation of feature annotation.</text>
</comment>
<dbReference type="InterPro" id="IPR003609">
    <property type="entry name" value="Pan_app"/>
</dbReference>
<proteinExistence type="predicted"/>
<dbReference type="CDD" id="cd00054">
    <property type="entry name" value="EGF_CA"/>
    <property type="match status" value="1"/>
</dbReference>
<feature type="signal peptide" evidence="2">
    <location>
        <begin position="1"/>
        <end position="22"/>
    </location>
</feature>